<feature type="compositionally biased region" description="Polar residues" evidence="1">
    <location>
        <begin position="21"/>
        <end position="34"/>
    </location>
</feature>
<accession>A0AAV3PW35</accession>
<protein>
    <submittedName>
        <fullName evidence="2">Uncharacterized protein</fullName>
    </submittedName>
</protein>
<name>A0AAV3PW35_LITER</name>
<dbReference type="EMBL" id="BAABME010002330">
    <property type="protein sequence ID" value="GAA0154152.1"/>
    <property type="molecule type" value="Genomic_DNA"/>
</dbReference>
<keyword evidence="3" id="KW-1185">Reference proteome</keyword>
<organism evidence="2 3">
    <name type="scientific">Lithospermum erythrorhizon</name>
    <name type="common">Purple gromwell</name>
    <name type="synonym">Lithospermum officinale var. erythrorhizon</name>
    <dbReference type="NCBI Taxonomy" id="34254"/>
    <lineage>
        <taxon>Eukaryota</taxon>
        <taxon>Viridiplantae</taxon>
        <taxon>Streptophyta</taxon>
        <taxon>Embryophyta</taxon>
        <taxon>Tracheophyta</taxon>
        <taxon>Spermatophyta</taxon>
        <taxon>Magnoliopsida</taxon>
        <taxon>eudicotyledons</taxon>
        <taxon>Gunneridae</taxon>
        <taxon>Pentapetalae</taxon>
        <taxon>asterids</taxon>
        <taxon>lamiids</taxon>
        <taxon>Boraginales</taxon>
        <taxon>Boraginaceae</taxon>
        <taxon>Boraginoideae</taxon>
        <taxon>Lithospermeae</taxon>
        <taxon>Lithospermum</taxon>
    </lineage>
</organism>
<evidence type="ECO:0000313" key="3">
    <source>
        <dbReference type="Proteomes" id="UP001454036"/>
    </source>
</evidence>
<comment type="caution">
    <text evidence="2">The sequence shown here is derived from an EMBL/GenBank/DDBJ whole genome shotgun (WGS) entry which is preliminary data.</text>
</comment>
<gene>
    <name evidence="2" type="ORF">LIER_12219</name>
</gene>
<evidence type="ECO:0000256" key="1">
    <source>
        <dbReference type="SAM" id="MobiDB-lite"/>
    </source>
</evidence>
<evidence type="ECO:0000313" key="2">
    <source>
        <dbReference type="EMBL" id="GAA0154152.1"/>
    </source>
</evidence>
<dbReference type="AlphaFoldDB" id="A0AAV3PW35"/>
<proteinExistence type="predicted"/>
<feature type="compositionally biased region" description="Basic and acidic residues" evidence="1">
    <location>
        <begin position="9"/>
        <end position="20"/>
    </location>
</feature>
<reference evidence="2 3" key="1">
    <citation type="submission" date="2024-01" db="EMBL/GenBank/DDBJ databases">
        <title>The complete chloroplast genome sequence of Lithospermum erythrorhizon: insights into the phylogenetic relationship among Boraginaceae species and the maternal lineages of purple gromwells.</title>
        <authorList>
            <person name="Okada T."/>
            <person name="Watanabe K."/>
        </authorList>
    </citation>
    <scope>NUCLEOTIDE SEQUENCE [LARGE SCALE GENOMIC DNA]</scope>
</reference>
<sequence length="73" mass="7888">MDELQLEGRLQEDSLKKDDVQTSNIAQAGSSSCSGLGKGRFEMFLETVGGIDNAKSDLEYYFNKAPSKGPRGA</sequence>
<dbReference type="Proteomes" id="UP001454036">
    <property type="component" value="Unassembled WGS sequence"/>
</dbReference>
<feature type="region of interest" description="Disordered" evidence="1">
    <location>
        <begin position="1"/>
        <end position="37"/>
    </location>
</feature>